<evidence type="ECO:0000313" key="1">
    <source>
        <dbReference type="EMBL" id="UTW05791.1"/>
    </source>
</evidence>
<reference evidence="1" key="1">
    <citation type="submission" date="2021-04" db="EMBL/GenBank/DDBJ databases">
        <title>Oceanospirillales bacteria with DddD are important DMSP degraders in coastal seawater.</title>
        <authorList>
            <person name="Liu J."/>
        </authorList>
    </citation>
    <scope>NUCLEOTIDE SEQUENCE</scope>
    <source>
        <strain evidence="1">D13-4</strain>
    </source>
</reference>
<proteinExistence type="predicted"/>
<protein>
    <submittedName>
        <fullName evidence="1">Uncharacterized protein</fullName>
    </submittedName>
</protein>
<sequence length="172" mass="19517">MTMSPQVTTSFATYPRKVFIGEQDAANHYCVLMITEEELDQLHELIAEQFGQTTIELGQTAHAVSVDEGALKLSARREFNGLIIELVTNSKTFLERLDASFKAPPSPWFAFPDMQPIEAIMNKQGSLEYWWDWIWNPFWEHASAETRADYLSAHKASDEWIECLAGQANGSD</sequence>
<dbReference type="RefSeq" id="WP_255836374.1">
    <property type="nucleotide sequence ID" value="NZ_CP073346.1"/>
</dbReference>
<dbReference type="Proteomes" id="UP001059672">
    <property type="component" value="Chromosome"/>
</dbReference>
<gene>
    <name evidence="1" type="ORF">KDW96_11365</name>
</gene>
<organism evidence="1 2">
    <name type="scientific">Pseudomonas benzenivorans</name>
    <dbReference type="NCBI Taxonomy" id="556533"/>
    <lineage>
        <taxon>Bacteria</taxon>
        <taxon>Pseudomonadati</taxon>
        <taxon>Pseudomonadota</taxon>
        <taxon>Gammaproteobacteria</taxon>
        <taxon>Pseudomonadales</taxon>
        <taxon>Pseudomonadaceae</taxon>
        <taxon>Pseudomonas</taxon>
    </lineage>
</organism>
<name>A0ABY5H0K9_9PSED</name>
<dbReference type="EMBL" id="CP073346">
    <property type="protein sequence ID" value="UTW05791.1"/>
    <property type="molecule type" value="Genomic_DNA"/>
</dbReference>
<evidence type="ECO:0000313" key="2">
    <source>
        <dbReference type="Proteomes" id="UP001059672"/>
    </source>
</evidence>
<keyword evidence="2" id="KW-1185">Reference proteome</keyword>
<accession>A0ABY5H0K9</accession>